<dbReference type="Proteomes" id="UP000322214">
    <property type="component" value="Chromosome"/>
</dbReference>
<protein>
    <submittedName>
        <fullName evidence="1">DNA alkylation repair enzyme</fullName>
    </submittedName>
</protein>
<dbReference type="KEGG" id="mff:MFFC18_28940"/>
<reference evidence="1 2" key="1">
    <citation type="submission" date="2019-08" db="EMBL/GenBank/DDBJ databases">
        <title>Deep-cultivation of Planctomycetes and their phenomic and genomic characterization uncovers novel biology.</title>
        <authorList>
            <person name="Wiegand S."/>
            <person name="Jogler M."/>
            <person name="Boedeker C."/>
            <person name="Pinto D."/>
            <person name="Vollmers J."/>
            <person name="Rivas-Marin E."/>
            <person name="Kohn T."/>
            <person name="Peeters S.H."/>
            <person name="Heuer A."/>
            <person name="Rast P."/>
            <person name="Oberbeckmann S."/>
            <person name="Bunk B."/>
            <person name="Jeske O."/>
            <person name="Meyerdierks A."/>
            <person name="Storesund J.E."/>
            <person name="Kallscheuer N."/>
            <person name="Luecker S."/>
            <person name="Lage O.M."/>
            <person name="Pohl T."/>
            <person name="Merkel B.J."/>
            <person name="Hornburger P."/>
            <person name="Mueller R.-W."/>
            <person name="Bruemmer F."/>
            <person name="Labrenz M."/>
            <person name="Spormann A.M."/>
            <person name="Op den Camp H."/>
            <person name="Overmann J."/>
            <person name="Amann R."/>
            <person name="Jetten M.S.M."/>
            <person name="Mascher T."/>
            <person name="Medema M.H."/>
            <person name="Devos D.P."/>
            <person name="Kaster A.-K."/>
            <person name="Ovreas L."/>
            <person name="Rohde M."/>
            <person name="Galperin M.Y."/>
            <person name="Jogler C."/>
        </authorList>
    </citation>
    <scope>NUCLEOTIDE SEQUENCE [LARGE SCALE GENOMIC DNA]</scope>
    <source>
        <strain evidence="1 2">FC18</strain>
    </source>
</reference>
<accession>A0A5B9PDK1</accession>
<sequence length="236" mass="25827">MMNVNEVMSALKKVGSEQSRKIYARHGAPENMFGCKVADMKTIAKKIKGQQDLALELYSTGNADAMYLAGIVADGTRMKKADLNQWAREANWYMVSEYAVAGVAAEHPDAVAIANKWIAAKKEHVAAAGWSTYAGIVMTKDDSELNLKEIKSHLKMIEASIDKAKNRVRYTMNGFVIAVGGYVEPLIDVAKATAKKIGKVEVEMGETSCKVPLATDYIEKIESMGRVGKKKKSTKC</sequence>
<dbReference type="InterPro" id="IPR014825">
    <property type="entry name" value="DNA_alkylation"/>
</dbReference>
<dbReference type="PANTHER" id="PTHR41291">
    <property type="entry name" value="DNA ALKYLATION REPAIR PROTEIN"/>
    <property type="match status" value="1"/>
</dbReference>
<dbReference type="Gene3D" id="1.25.10.90">
    <property type="match status" value="1"/>
</dbReference>
<evidence type="ECO:0000313" key="2">
    <source>
        <dbReference type="Proteomes" id="UP000322214"/>
    </source>
</evidence>
<dbReference type="AlphaFoldDB" id="A0A5B9PDK1"/>
<dbReference type="STRING" id="980251.GCA_001642875_04065"/>
<dbReference type="InterPro" id="IPR016024">
    <property type="entry name" value="ARM-type_fold"/>
</dbReference>
<gene>
    <name evidence="1" type="ORF">MFFC18_28940</name>
</gene>
<evidence type="ECO:0000313" key="1">
    <source>
        <dbReference type="EMBL" id="QEG23002.1"/>
    </source>
</evidence>
<dbReference type="RefSeq" id="WP_202907579.1">
    <property type="nucleotide sequence ID" value="NZ_CP042912.1"/>
</dbReference>
<name>A0A5B9PDK1_9BACT</name>
<dbReference type="PANTHER" id="PTHR41291:SF1">
    <property type="entry name" value="DNA ALKYLATION REPAIR PROTEIN"/>
    <property type="match status" value="1"/>
</dbReference>
<dbReference type="SUPFAM" id="SSF48371">
    <property type="entry name" value="ARM repeat"/>
    <property type="match status" value="1"/>
</dbReference>
<organism evidence="1 2">
    <name type="scientific">Mariniblastus fucicola</name>
    <dbReference type="NCBI Taxonomy" id="980251"/>
    <lineage>
        <taxon>Bacteria</taxon>
        <taxon>Pseudomonadati</taxon>
        <taxon>Planctomycetota</taxon>
        <taxon>Planctomycetia</taxon>
        <taxon>Pirellulales</taxon>
        <taxon>Pirellulaceae</taxon>
        <taxon>Mariniblastus</taxon>
    </lineage>
</organism>
<proteinExistence type="predicted"/>
<dbReference type="Pfam" id="PF08713">
    <property type="entry name" value="DNA_alkylation"/>
    <property type="match status" value="1"/>
</dbReference>
<dbReference type="EMBL" id="CP042912">
    <property type="protein sequence ID" value="QEG23002.1"/>
    <property type="molecule type" value="Genomic_DNA"/>
</dbReference>
<keyword evidence="2" id="KW-1185">Reference proteome</keyword>